<dbReference type="RefSeq" id="WP_115226641.1">
    <property type="nucleotide sequence ID" value="NZ_CAWOLO010000005.1"/>
</dbReference>
<reference evidence="11 13" key="1">
    <citation type="submission" date="2018-06" db="EMBL/GenBank/DDBJ databases">
        <authorList>
            <consortium name="Pathogen Informatics"/>
            <person name="Doyle S."/>
        </authorList>
    </citation>
    <scope>NUCLEOTIDE SEQUENCE [LARGE SCALE GENOMIC DNA]</scope>
    <source>
        <strain evidence="11 13">NCTC11159</strain>
    </source>
</reference>
<evidence type="ECO:0000256" key="2">
    <source>
        <dbReference type="ARBA" id="ARBA00022617"/>
    </source>
</evidence>
<dbReference type="PROSITE" id="PS51257">
    <property type="entry name" value="PROKAR_LIPOPROTEIN"/>
    <property type="match status" value="1"/>
</dbReference>
<keyword evidence="6 11" id="KW-0560">Oxidoreductase</keyword>
<keyword evidence="3 9" id="KW-0479">Metal-binding</keyword>
<dbReference type="EC" id="1.11.1.5" evidence="11"/>
<dbReference type="GO" id="GO:0046872">
    <property type="term" value="F:metal ion binding"/>
    <property type="evidence" value="ECO:0007669"/>
    <property type="project" value="UniProtKB-KW"/>
</dbReference>
<dbReference type="PIRSF" id="PIRSF000294">
    <property type="entry name" value="Cytochrome-c_peroxidase"/>
    <property type="match status" value="1"/>
</dbReference>
<evidence type="ECO:0000256" key="8">
    <source>
        <dbReference type="PIRSR" id="PIRSR000294-1"/>
    </source>
</evidence>
<dbReference type="NCBIfam" id="TIGR04039">
    <property type="entry name" value="MXAN_0977_Heme2"/>
    <property type="match status" value="1"/>
</dbReference>
<dbReference type="EMBL" id="UGHR01000001">
    <property type="protein sequence ID" value="STQ90296.1"/>
    <property type="molecule type" value="Genomic_DNA"/>
</dbReference>
<feature type="binding site" description="axial binding residue" evidence="9">
    <location>
        <position position="231"/>
    </location>
    <ligand>
        <name>heme c</name>
        <dbReference type="ChEBI" id="CHEBI:61717"/>
        <label>2</label>
    </ligand>
    <ligandPart>
        <name>Fe</name>
        <dbReference type="ChEBI" id="CHEBI:18248"/>
    </ligandPart>
</feature>
<keyword evidence="5" id="KW-0574">Periplasm</keyword>
<dbReference type="InterPro" id="IPR051395">
    <property type="entry name" value="Cytochrome_c_Peroxidase/MauG"/>
</dbReference>
<keyword evidence="7 9" id="KW-0408">Iron</keyword>
<comment type="subcellular location">
    <subcellularLocation>
        <location evidence="1">Periplasm</location>
    </subcellularLocation>
</comment>
<dbReference type="Proteomes" id="UP000295794">
    <property type="component" value="Unassembled WGS sequence"/>
</dbReference>
<dbReference type="InterPro" id="IPR004852">
    <property type="entry name" value="Di-haem_cyt_c_peroxidsae"/>
</dbReference>
<dbReference type="PROSITE" id="PS51007">
    <property type="entry name" value="CYTC"/>
    <property type="match status" value="2"/>
</dbReference>
<dbReference type="GO" id="GO:0042597">
    <property type="term" value="C:periplasmic space"/>
    <property type="evidence" value="ECO:0007669"/>
    <property type="project" value="UniProtKB-SubCell"/>
</dbReference>
<protein>
    <submittedName>
        <fullName evidence="11">Cytochrome c551 peroxidase</fullName>
        <ecNumber evidence="11">1.11.1.5</ecNumber>
    </submittedName>
    <submittedName>
        <fullName evidence="12">Methanobactin biosynthesis cassette protein MbnH</fullName>
    </submittedName>
</protein>
<dbReference type="Pfam" id="PF03150">
    <property type="entry name" value="CCP_MauG"/>
    <property type="match status" value="1"/>
</dbReference>
<evidence type="ECO:0000259" key="10">
    <source>
        <dbReference type="PROSITE" id="PS51007"/>
    </source>
</evidence>
<evidence type="ECO:0000256" key="9">
    <source>
        <dbReference type="PIRSR" id="PIRSR000294-2"/>
    </source>
</evidence>
<feature type="binding site" description="covalent" evidence="8">
    <location>
        <position position="227"/>
    </location>
    <ligand>
        <name>heme c</name>
        <dbReference type="ChEBI" id="CHEBI:61717"/>
        <label>2</label>
    </ligand>
</feature>
<evidence type="ECO:0000256" key="5">
    <source>
        <dbReference type="ARBA" id="ARBA00022764"/>
    </source>
</evidence>
<dbReference type="InterPro" id="IPR023929">
    <property type="entry name" value="MbnH-like"/>
</dbReference>
<dbReference type="Proteomes" id="UP000255108">
    <property type="component" value="Unassembled WGS sequence"/>
</dbReference>
<dbReference type="PANTHER" id="PTHR30600:SF14">
    <property type="entry name" value="CYTOCHROME C PEROXIDASE"/>
    <property type="match status" value="1"/>
</dbReference>
<keyword evidence="4" id="KW-0732">Signal</keyword>
<dbReference type="PANTHER" id="PTHR30600">
    <property type="entry name" value="CYTOCHROME C PEROXIDASE-RELATED"/>
    <property type="match status" value="1"/>
</dbReference>
<dbReference type="InterPro" id="IPR036909">
    <property type="entry name" value="Cyt_c-like_dom_sf"/>
</dbReference>
<reference evidence="12 14" key="2">
    <citation type="submission" date="2019-03" db="EMBL/GenBank/DDBJ databases">
        <title>Genomic Encyclopedia of Type Strains, Phase IV (KMG-IV): sequencing the most valuable type-strain genomes for metagenomic binning, comparative biology and taxonomic classification.</title>
        <authorList>
            <person name="Goeker M."/>
        </authorList>
    </citation>
    <scope>NUCLEOTIDE SEQUENCE [LARGE SCALE GENOMIC DNA]</scope>
    <source>
        <strain evidence="12 14">DSM 3764</strain>
    </source>
</reference>
<evidence type="ECO:0000313" key="13">
    <source>
        <dbReference type="Proteomes" id="UP000255108"/>
    </source>
</evidence>
<gene>
    <name evidence="11" type="primary">ccp_1</name>
    <name evidence="12" type="ORF">EV682_10590</name>
    <name evidence="11" type="ORF">NCTC11159_01360</name>
</gene>
<accession>A0A377Q4W8</accession>
<dbReference type="GO" id="GO:0009055">
    <property type="term" value="F:electron transfer activity"/>
    <property type="evidence" value="ECO:0007669"/>
    <property type="project" value="InterPro"/>
</dbReference>
<evidence type="ECO:0000256" key="6">
    <source>
        <dbReference type="ARBA" id="ARBA00023002"/>
    </source>
</evidence>
<dbReference type="InterPro" id="IPR026259">
    <property type="entry name" value="MauG/Cytc_peroxidase"/>
</dbReference>
<evidence type="ECO:0000256" key="1">
    <source>
        <dbReference type="ARBA" id="ARBA00004418"/>
    </source>
</evidence>
<dbReference type="GO" id="GO:0004130">
    <property type="term" value="F:cytochrome-c peroxidase activity"/>
    <property type="evidence" value="ECO:0007669"/>
    <property type="project" value="UniProtKB-EC"/>
</dbReference>
<evidence type="ECO:0000313" key="14">
    <source>
        <dbReference type="Proteomes" id="UP000295794"/>
    </source>
</evidence>
<name>A0A377Q4W8_9NEIS</name>
<feature type="binding site" description="covalent" evidence="8">
    <location>
        <position position="79"/>
    </location>
    <ligand>
        <name>heme c</name>
        <dbReference type="ChEBI" id="CHEBI:61717"/>
        <label>1</label>
    </ligand>
</feature>
<evidence type="ECO:0000256" key="3">
    <source>
        <dbReference type="ARBA" id="ARBA00022723"/>
    </source>
</evidence>
<dbReference type="GO" id="GO:0020037">
    <property type="term" value="F:heme binding"/>
    <property type="evidence" value="ECO:0007669"/>
    <property type="project" value="InterPro"/>
</dbReference>
<dbReference type="InterPro" id="IPR009056">
    <property type="entry name" value="Cyt_c-like_dom"/>
</dbReference>
<feature type="domain" description="Cytochrome c" evidence="10">
    <location>
        <begin position="54"/>
        <end position="161"/>
    </location>
</feature>
<feature type="binding site" description="covalent" evidence="8">
    <location>
        <position position="76"/>
    </location>
    <ligand>
        <name>heme c</name>
        <dbReference type="ChEBI" id="CHEBI:61717"/>
        <label>1</label>
    </ligand>
</feature>
<evidence type="ECO:0000256" key="4">
    <source>
        <dbReference type="ARBA" id="ARBA00022729"/>
    </source>
</evidence>
<dbReference type="AlphaFoldDB" id="A0A377Q4W8"/>
<evidence type="ECO:0000256" key="7">
    <source>
        <dbReference type="ARBA" id="ARBA00023004"/>
    </source>
</evidence>
<dbReference type="SUPFAM" id="SSF46626">
    <property type="entry name" value="Cytochrome c"/>
    <property type="match status" value="2"/>
</dbReference>
<keyword evidence="2 8" id="KW-0349">Heme</keyword>
<feature type="binding site" description="axial binding residue" evidence="9">
    <location>
        <position position="80"/>
    </location>
    <ligand>
        <name>heme c</name>
        <dbReference type="ChEBI" id="CHEBI:61717"/>
        <label>1</label>
    </ligand>
    <ligandPart>
        <name>Fe</name>
        <dbReference type="ChEBI" id="CHEBI:18248"/>
    </ligandPart>
</feature>
<feature type="binding site" description="covalent" evidence="8">
    <location>
        <position position="230"/>
    </location>
    <ligand>
        <name>heme c</name>
        <dbReference type="ChEBI" id="CHEBI:61717"/>
        <label>2</label>
    </ligand>
</feature>
<comment type="PTM">
    <text evidence="8">Binds 2 heme groups per subunit.</text>
</comment>
<dbReference type="OrthoDB" id="9805202at2"/>
<comment type="cofactor">
    <cofactor evidence="8">
        <name>heme</name>
        <dbReference type="ChEBI" id="CHEBI:30413"/>
    </cofactor>
    <text evidence="8">Binds 2 heme groups.</text>
</comment>
<keyword evidence="11" id="KW-0575">Peroxidase</keyword>
<keyword evidence="14" id="KW-1185">Reference proteome</keyword>
<feature type="domain" description="Cytochrome c" evidence="10">
    <location>
        <begin position="211"/>
        <end position="363"/>
    </location>
</feature>
<evidence type="ECO:0000313" key="11">
    <source>
        <dbReference type="EMBL" id="STQ90296.1"/>
    </source>
</evidence>
<dbReference type="Gene3D" id="1.10.760.10">
    <property type="entry name" value="Cytochrome c-like domain"/>
    <property type="match status" value="2"/>
</dbReference>
<proteinExistence type="predicted"/>
<sequence>MIKRCLLAALVLGGCVQSGTSTSDPVRTSASWSWELPFYFPAPKVPADNPMSEAKFQLGRSLFYDARLSGNGQQSCSSCHDQSKAFTDGRAVSLGSTGESTPRNAQGLANVAWHSTYTWANPALATLERQMEVPLFAEHPVEMGITDQNKATILARFQSDTALVQRFAEVFPGEPIGFPQIIKAIATFQRGLISASSKYDQYLQGKATLTSAELRGKDLFFGEQAECFHCHGSFNFNDQVRHAGSNTAETLFHNTGLYNIDGKGGFPEPNRGLFELSGVPADMGMFRAPSLRNVQLTGPYMHDGSIGTLEEVLDFYAAGGREIKTGPNAGDGRLNPFKSDLIVRIQLNEQDKANIVAFLKTLTDEKFINDQRFADPRRSK</sequence>
<dbReference type="EMBL" id="SMBT01000005">
    <property type="protein sequence ID" value="TCU86965.1"/>
    <property type="molecule type" value="Genomic_DNA"/>
</dbReference>
<organism evidence="11 13">
    <name type="scientific">Iodobacter fluviatilis</name>
    <dbReference type="NCBI Taxonomy" id="537"/>
    <lineage>
        <taxon>Bacteria</taxon>
        <taxon>Pseudomonadati</taxon>
        <taxon>Pseudomonadota</taxon>
        <taxon>Betaproteobacteria</taxon>
        <taxon>Neisseriales</taxon>
        <taxon>Chitinibacteraceae</taxon>
        <taxon>Iodobacter</taxon>
    </lineage>
</organism>
<evidence type="ECO:0000313" key="12">
    <source>
        <dbReference type="EMBL" id="TCU86965.1"/>
    </source>
</evidence>